<protein>
    <submittedName>
        <fullName evidence="1">Uncharacterized protein</fullName>
    </submittedName>
</protein>
<dbReference type="InParanoid" id="M4C1U6"/>
<proteinExistence type="predicted"/>
<reference evidence="1" key="2">
    <citation type="submission" date="2015-06" db="UniProtKB">
        <authorList>
            <consortium name="EnsemblProtists"/>
        </authorList>
    </citation>
    <scope>IDENTIFICATION</scope>
    <source>
        <strain evidence="1">Emoy2</strain>
    </source>
</reference>
<reference evidence="2" key="1">
    <citation type="journal article" date="2010" name="Science">
        <title>Signatures of adaptation to obligate biotrophy in the Hyaloperonospora arabidopsidis genome.</title>
        <authorList>
            <person name="Baxter L."/>
            <person name="Tripathy S."/>
            <person name="Ishaque N."/>
            <person name="Boot N."/>
            <person name="Cabral A."/>
            <person name="Kemen E."/>
            <person name="Thines M."/>
            <person name="Ah-Fong A."/>
            <person name="Anderson R."/>
            <person name="Badejoko W."/>
            <person name="Bittner-Eddy P."/>
            <person name="Boore J.L."/>
            <person name="Chibucos M.C."/>
            <person name="Coates M."/>
            <person name="Dehal P."/>
            <person name="Delehaunty K."/>
            <person name="Dong S."/>
            <person name="Downton P."/>
            <person name="Dumas B."/>
            <person name="Fabro G."/>
            <person name="Fronick C."/>
            <person name="Fuerstenberg S.I."/>
            <person name="Fulton L."/>
            <person name="Gaulin E."/>
            <person name="Govers F."/>
            <person name="Hughes L."/>
            <person name="Humphray S."/>
            <person name="Jiang R.H."/>
            <person name="Judelson H."/>
            <person name="Kamoun S."/>
            <person name="Kyung K."/>
            <person name="Meijer H."/>
            <person name="Minx P."/>
            <person name="Morris P."/>
            <person name="Nelson J."/>
            <person name="Phuntumart V."/>
            <person name="Qutob D."/>
            <person name="Rehmany A."/>
            <person name="Rougon-Cardoso A."/>
            <person name="Ryden P."/>
            <person name="Torto-Alalibo T."/>
            <person name="Studholme D."/>
            <person name="Wang Y."/>
            <person name="Win J."/>
            <person name="Wood J."/>
            <person name="Clifton S.W."/>
            <person name="Rogers J."/>
            <person name="Van den Ackerveken G."/>
            <person name="Jones J.D."/>
            <person name="McDowell J.M."/>
            <person name="Beynon J."/>
            <person name="Tyler B.M."/>
        </authorList>
    </citation>
    <scope>NUCLEOTIDE SEQUENCE [LARGE SCALE GENOMIC DNA]</scope>
    <source>
        <strain evidence="2">Emoy2</strain>
    </source>
</reference>
<dbReference type="AlphaFoldDB" id="M4C1U6"/>
<dbReference type="HOGENOM" id="CLU_596501_0_0_1"/>
<evidence type="ECO:0000313" key="1">
    <source>
        <dbReference type="EnsemblProtists" id="HpaP813047"/>
    </source>
</evidence>
<name>M4C1U6_HYAAE</name>
<keyword evidence="2" id="KW-1185">Reference proteome</keyword>
<dbReference type="VEuPathDB" id="FungiDB:HpaG813047"/>
<evidence type="ECO:0000313" key="2">
    <source>
        <dbReference type="Proteomes" id="UP000011713"/>
    </source>
</evidence>
<accession>M4C1U6</accession>
<dbReference type="eggNOG" id="ENOG502RZBE">
    <property type="taxonomic scope" value="Eukaryota"/>
</dbReference>
<dbReference type="EMBL" id="JH598104">
    <property type="status" value="NOT_ANNOTATED_CDS"/>
    <property type="molecule type" value="Genomic_DNA"/>
</dbReference>
<dbReference type="OMA" id="CARTAKE"/>
<sequence>MPYMHVTDDCKERALPVYKGSSTTVRVIDRESIVEREAAREQAKVTVTRTGKVKEVDQQLVEELYETLESEVGLLGSSNQRSRRKRKADATFATPAVIPCFVRMVEEEVYNNPKATVQHVYTAIYQKLRHSDMLVPTSKVVARCMDFFRHRLKKNVEAYGGSGLMMRYEEFIAMYLHSQRTKGIFEVTADLAQAAVEEMKRVLPCPHPHFPDEHLVEETMRKKTAMFVRQRRLRLMDLKQMLKPVLQKIVYIDDKVFVDAVHSVCVRNGLIGVITRVDIAQTVQSILPMHYYRVLQRMPARFTRKLTSPKFRNNCNTLEAILQKLKRGGCARTAKEVQVLLWVESESGGDSDGSVGLLAEDDGNDVDSSDGLDEHSKDGSDSSGYIIDAGIASGRSSRLAGRPNHAWRLFWGILCKHQLRLVACLPSKFVSICVNTVAIEAHEPVHAWDVVQNGIEELL</sequence>
<dbReference type="Proteomes" id="UP000011713">
    <property type="component" value="Unassembled WGS sequence"/>
</dbReference>
<dbReference type="EnsemblProtists" id="HpaT813047">
    <property type="protein sequence ID" value="HpaP813047"/>
    <property type="gene ID" value="HpaG813047"/>
</dbReference>
<organism evidence="1 2">
    <name type="scientific">Hyaloperonospora arabidopsidis (strain Emoy2)</name>
    <name type="common">Downy mildew agent</name>
    <name type="synonym">Peronospora arabidopsidis</name>
    <dbReference type="NCBI Taxonomy" id="559515"/>
    <lineage>
        <taxon>Eukaryota</taxon>
        <taxon>Sar</taxon>
        <taxon>Stramenopiles</taxon>
        <taxon>Oomycota</taxon>
        <taxon>Peronosporomycetes</taxon>
        <taxon>Peronosporales</taxon>
        <taxon>Peronosporaceae</taxon>
        <taxon>Hyaloperonospora</taxon>
    </lineage>
</organism>